<gene>
    <name evidence="5" type="primary">fdhE</name>
    <name evidence="5" type="ORF">D3273_03195</name>
</gene>
<dbReference type="EMBL" id="QYBB01000002">
    <property type="protein sequence ID" value="RYC33659.1"/>
    <property type="molecule type" value="Genomic_DNA"/>
</dbReference>
<feature type="domain" description="FdhE C-terminal" evidence="4">
    <location>
        <begin position="225"/>
        <end position="301"/>
    </location>
</feature>
<proteinExistence type="predicted"/>
<organism evidence="5 6">
    <name type="scientific">Lichenibacterium minor</name>
    <dbReference type="NCBI Taxonomy" id="2316528"/>
    <lineage>
        <taxon>Bacteria</taxon>
        <taxon>Pseudomonadati</taxon>
        <taxon>Pseudomonadota</taxon>
        <taxon>Alphaproteobacteria</taxon>
        <taxon>Hyphomicrobiales</taxon>
        <taxon>Lichenihabitantaceae</taxon>
        <taxon>Lichenibacterium</taxon>
    </lineage>
</organism>
<dbReference type="Pfam" id="PF24859">
    <property type="entry name" value="FdhE_central"/>
    <property type="match status" value="1"/>
</dbReference>
<protein>
    <submittedName>
        <fullName evidence="5">Formate dehydrogenase accessory protein FdhE</fullName>
    </submittedName>
</protein>
<sequence length="304" mass="31977">MSDPRSIEADPTAIGGVVTPPFARLPDPDALFVKRSLRLRAYAEQSDLKPFLLFLAGVADAQAAILPLLPPVEPPDPEALARARDNAMPPVDRAAIAPDAAFDATFEALFDAAAAVDQPDEARAALARIKGDRALRDTCSRTVLAGERPDTGLAEHAYAAAALQVHMARLAATLDPASLVPVGTGACPCCGGPPVSSTVVGWMGADGARYCTCALCATMWNVVRVKCTLCDSTKGITYMGVDGGTDTVKAETCDECGRYVKILQGQKDMLVDAVADDVGSLGLDMLMQGTRYKRGAYDPFLLGY</sequence>
<name>A0A4Q2U9Y4_9HYPH</name>
<dbReference type="OrthoDB" id="9794151at2"/>
<keyword evidence="6" id="KW-1185">Reference proteome</keyword>
<evidence type="ECO:0000313" key="6">
    <source>
        <dbReference type="Proteomes" id="UP000290759"/>
    </source>
</evidence>
<evidence type="ECO:0000313" key="5">
    <source>
        <dbReference type="EMBL" id="RYC33659.1"/>
    </source>
</evidence>
<dbReference type="InterPro" id="IPR024064">
    <property type="entry name" value="FdhE-like_sf"/>
</dbReference>
<dbReference type="InterPro" id="IPR006452">
    <property type="entry name" value="Formate_DH_accessory"/>
</dbReference>
<feature type="domain" description="FdhE N-terminal" evidence="2">
    <location>
        <begin position="20"/>
        <end position="183"/>
    </location>
</feature>
<dbReference type="InterPro" id="IPR056796">
    <property type="entry name" value="FdhE_C"/>
</dbReference>
<keyword evidence="1" id="KW-0963">Cytoplasm</keyword>
<dbReference type="Gene3D" id="3.90.1670.10">
    <property type="entry name" value="FdhE-like domain"/>
    <property type="match status" value="1"/>
</dbReference>
<accession>A0A4Q2U9Y4</accession>
<dbReference type="Pfam" id="PF24860">
    <property type="entry name" value="FdhE_C"/>
    <property type="match status" value="1"/>
</dbReference>
<evidence type="ECO:0000259" key="4">
    <source>
        <dbReference type="Pfam" id="PF24860"/>
    </source>
</evidence>
<dbReference type="GO" id="GO:0051604">
    <property type="term" value="P:protein maturation"/>
    <property type="evidence" value="ECO:0007669"/>
    <property type="project" value="TreeGrafter"/>
</dbReference>
<dbReference type="SUPFAM" id="SSF144020">
    <property type="entry name" value="FdhE-like"/>
    <property type="match status" value="1"/>
</dbReference>
<comment type="caution">
    <text evidence="5">The sequence shown here is derived from an EMBL/GenBank/DDBJ whole genome shotgun (WGS) entry which is preliminary data.</text>
</comment>
<dbReference type="Proteomes" id="UP000290759">
    <property type="component" value="Unassembled WGS sequence"/>
</dbReference>
<dbReference type="CDD" id="cd16341">
    <property type="entry name" value="FdhE"/>
    <property type="match status" value="1"/>
</dbReference>
<dbReference type="InterPro" id="IPR056797">
    <property type="entry name" value="FdhE_central"/>
</dbReference>
<feature type="domain" description="FdhE central" evidence="3">
    <location>
        <begin position="187"/>
        <end position="224"/>
    </location>
</feature>
<dbReference type="NCBIfam" id="TIGR01562">
    <property type="entry name" value="FdhE"/>
    <property type="match status" value="1"/>
</dbReference>
<dbReference type="PANTHER" id="PTHR37689">
    <property type="entry name" value="PROTEIN FDHE"/>
    <property type="match status" value="1"/>
</dbReference>
<dbReference type="PANTHER" id="PTHR37689:SF1">
    <property type="entry name" value="PROTEIN FDHE"/>
    <property type="match status" value="1"/>
</dbReference>
<evidence type="ECO:0000256" key="1">
    <source>
        <dbReference type="ARBA" id="ARBA00022490"/>
    </source>
</evidence>
<evidence type="ECO:0000259" key="2">
    <source>
        <dbReference type="Pfam" id="PF04216"/>
    </source>
</evidence>
<evidence type="ECO:0000259" key="3">
    <source>
        <dbReference type="Pfam" id="PF24859"/>
    </source>
</evidence>
<dbReference type="GO" id="GO:0005829">
    <property type="term" value="C:cytosol"/>
    <property type="evidence" value="ECO:0007669"/>
    <property type="project" value="TreeGrafter"/>
</dbReference>
<dbReference type="Pfam" id="PF04216">
    <property type="entry name" value="FdhE_N"/>
    <property type="match status" value="1"/>
</dbReference>
<reference evidence="5 6" key="2">
    <citation type="submission" date="2019-02" db="EMBL/GenBank/DDBJ databases">
        <title>'Lichenibacterium ramalinii' gen. nov. sp. nov., 'Lichenibacterium minor' gen. nov. sp. nov.</title>
        <authorList>
            <person name="Pankratov T."/>
        </authorList>
    </citation>
    <scope>NUCLEOTIDE SEQUENCE [LARGE SCALE GENOMIC DNA]</scope>
    <source>
        <strain evidence="5 6">RmlP026</strain>
    </source>
</reference>
<dbReference type="InterPro" id="IPR056774">
    <property type="entry name" value="FdhE_N"/>
</dbReference>
<dbReference type="GO" id="GO:0008199">
    <property type="term" value="F:ferric iron binding"/>
    <property type="evidence" value="ECO:0007669"/>
    <property type="project" value="TreeGrafter"/>
</dbReference>
<dbReference type="AlphaFoldDB" id="A0A4Q2U9Y4"/>
<reference evidence="5 6" key="1">
    <citation type="submission" date="2018-12" db="EMBL/GenBank/DDBJ databases">
        <authorList>
            <person name="Grouzdev D.S."/>
            <person name="Krutkina M.S."/>
        </authorList>
    </citation>
    <scope>NUCLEOTIDE SEQUENCE [LARGE SCALE GENOMIC DNA]</scope>
    <source>
        <strain evidence="5 6">RmlP026</strain>
    </source>
</reference>